<sequence length="114" mass="12533">MLVTLAALAPWLALQNPFDPAGLELLDAFTRPGDTGLSGAVYPLGSDDQGRDVYSAILYGLRMSLLVGVASVERWRRKFGQADKWNGRGLSWLILPLIYGHLSKRHWPARTALG</sequence>
<reference evidence="2" key="1">
    <citation type="journal article" date="2020" name="MBio">
        <title>Horizontal gene transfer to a defensive symbiont with a reduced genome amongst a multipartite beetle microbiome.</title>
        <authorList>
            <person name="Waterworth S.C."/>
            <person name="Florez L.V."/>
            <person name="Rees E.R."/>
            <person name="Hertweck C."/>
            <person name="Kaltenpoth M."/>
            <person name="Kwan J.C."/>
        </authorList>
    </citation>
    <scope>NUCLEOTIDE SEQUENCE [LARGE SCALE GENOMIC DNA]</scope>
</reference>
<dbReference type="EMBL" id="WNDQ01000024">
    <property type="protein sequence ID" value="KAF1021200.1"/>
    <property type="molecule type" value="Genomic_DNA"/>
</dbReference>
<gene>
    <name evidence="1" type="ORF">GAK30_01963</name>
</gene>
<comment type="caution">
    <text evidence="1">The sequence shown here is derived from an EMBL/GenBank/DDBJ whole genome shotgun (WGS) entry which is preliminary data.</text>
</comment>
<accession>A0A7V8FNT1</accession>
<name>A0A7V8FNT1_9BURK</name>
<evidence type="ECO:0000313" key="2">
    <source>
        <dbReference type="Proteomes" id="UP000461670"/>
    </source>
</evidence>
<organism evidence="1 2">
    <name type="scientific">Paracidovorax wautersii</name>
    <dbReference type="NCBI Taxonomy" id="1177982"/>
    <lineage>
        <taxon>Bacteria</taxon>
        <taxon>Pseudomonadati</taxon>
        <taxon>Pseudomonadota</taxon>
        <taxon>Betaproteobacteria</taxon>
        <taxon>Burkholderiales</taxon>
        <taxon>Comamonadaceae</taxon>
        <taxon>Paracidovorax</taxon>
    </lineage>
</organism>
<evidence type="ECO:0000313" key="1">
    <source>
        <dbReference type="EMBL" id="KAF1021200.1"/>
    </source>
</evidence>
<proteinExistence type="predicted"/>
<dbReference type="AlphaFoldDB" id="A0A7V8FNT1"/>
<protein>
    <submittedName>
        <fullName evidence="1">Uncharacterized protein</fullName>
    </submittedName>
</protein>
<dbReference type="Proteomes" id="UP000461670">
    <property type="component" value="Unassembled WGS sequence"/>
</dbReference>